<dbReference type="InterPro" id="IPR018060">
    <property type="entry name" value="HTH_AraC"/>
</dbReference>
<feature type="domain" description="HTH araC/xylS-type" evidence="5">
    <location>
        <begin position="233"/>
        <end position="331"/>
    </location>
</feature>
<organism evidence="6 7">
    <name type="scientific">Cupriavidus oxalaticus</name>
    <dbReference type="NCBI Taxonomy" id="96344"/>
    <lineage>
        <taxon>Bacteria</taxon>
        <taxon>Pseudomonadati</taxon>
        <taxon>Pseudomonadota</taxon>
        <taxon>Betaproteobacteria</taxon>
        <taxon>Burkholderiales</taxon>
        <taxon>Burkholderiaceae</taxon>
        <taxon>Cupriavidus</taxon>
    </lineage>
</organism>
<dbReference type="Proteomes" id="UP000295294">
    <property type="component" value="Chromosome 2"/>
</dbReference>
<evidence type="ECO:0000256" key="3">
    <source>
        <dbReference type="ARBA" id="ARBA00023163"/>
    </source>
</evidence>
<sequence length="352" mass="38777">MSLLVRAAALTNYSEVARAAGLDPVRLMSDAGISPSVLREPDLMIPVERFGRLLQASADLSGNESFGLCMAESRQLSNLGAVGMLIRDQATLRDSLGTLMRYQPMLNGAQSLAVEECGELVIIREALIAGSAHQPTRQRVELALGVMVRLIRQLLKPDWQPQRVCFEHPAPRDLSAHQRFFGPRIEFDCDFNGILCARADLDARNPWADPAMVRYAQQLVDKSAMPHRATMHEDVRRTILLLLPSGRCSIERVADSLGVVCRTVQRRLAEEGQSFSSIVNEVRTELATRHVIESDRPLTEVATLLGFSALSGFSRWYHVQFGCSPKESRAASGSVRRQAAPSQASAADRICS</sequence>
<feature type="region of interest" description="Disordered" evidence="4">
    <location>
        <begin position="332"/>
        <end position="352"/>
    </location>
</feature>
<dbReference type="Pfam" id="PF12625">
    <property type="entry name" value="Arabinose_bd"/>
    <property type="match status" value="1"/>
</dbReference>
<keyword evidence="3" id="KW-0804">Transcription</keyword>
<dbReference type="AlphaFoldDB" id="A0A4P7LIU9"/>
<evidence type="ECO:0000313" key="6">
    <source>
        <dbReference type="EMBL" id="QBY53303.1"/>
    </source>
</evidence>
<evidence type="ECO:0000256" key="1">
    <source>
        <dbReference type="ARBA" id="ARBA00023015"/>
    </source>
</evidence>
<dbReference type="InterPro" id="IPR009057">
    <property type="entry name" value="Homeodomain-like_sf"/>
</dbReference>
<keyword evidence="1" id="KW-0805">Transcription regulation</keyword>
<dbReference type="InterPro" id="IPR032687">
    <property type="entry name" value="AraC-type_N"/>
</dbReference>
<dbReference type="PANTHER" id="PTHR47894">
    <property type="entry name" value="HTH-TYPE TRANSCRIPTIONAL REGULATOR GADX"/>
    <property type="match status" value="1"/>
</dbReference>
<evidence type="ECO:0000259" key="5">
    <source>
        <dbReference type="PROSITE" id="PS01124"/>
    </source>
</evidence>
<dbReference type="Gene3D" id="1.10.10.60">
    <property type="entry name" value="Homeodomain-like"/>
    <property type="match status" value="1"/>
</dbReference>
<gene>
    <name evidence="6" type="ORF">E0W60_19620</name>
</gene>
<dbReference type="EMBL" id="CP038635">
    <property type="protein sequence ID" value="QBY53303.1"/>
    <property type="molecule type" value="Genomic_DNA"/>
</dbReference>
<dbReference type="PROSITE" id="PS01124">
    <property type="entry name" value="HTH_ARAC_FAMILY_2"/>
    <property type="match status" value="1"/>
</dbReference>
<accession>A0A4P7LIU9</accession>
<dbReference type="SUPFAM" id="SSF46689">
    <property type="entry name" value="Homeodomain-like"/>
    <property type="match status" value="1"/>
</dbReference>
<dbReference type="SMART" id="SM00342">
    <property type="entry name" value="HTH_ARAC"/>
    <property type="match status" value="1"/>
</dbReference>
<evidence type="ECO:0000313" key="7">
    <source>
        <dbReference type="Proteomes" id="UP000295294"/>
    </source>
</evidence>
<dbReference type="GO" id="GO:0005829">
    <property type="term" value="C:cytosol"/>
    <property type="evidence" value="ECO:0007669"/>
    <property type="project" value="TreeGrafter"/>
</dbReference>
<dbReference type="KEGG" id="cox:E0W60_19620"/>
<proteinExistence type="predicted"/>
<evidence type="ECO:0000256" key="4">
    <source>
        <dbReference type="SAM" id="MobiDB-lite"/>
    </source>
</evidence>
<dbReference type="PANTHER" id="PTHR47894:SF4">
    <property type="entry name" value="HTH-TYPE TRANSCRIPTIONAL REGULATOR GADX"/>
    <property type="match status" value="1"/>
</dbReference>
<dbReference type="Pfam" id="PF12833">
    <property type="entry name" value="HTH_18"/>
    <property type="match status" value="1"/>
</dbReference>
<keyword evidence="2" id="KW-0238">DNA-binding</keyword>
<dbReference type="GO" id="GO:0000976">
    <property type="term" value="F:transcription cis-regulatory region binding"/>
    <property type="evidence" value="ECO:0007669"/>
    <property type="project" value="TreeGrafter"/>
</dbReference>
<dbReference type="RefSeq" id="WP_135705332.1">
    <property type="nucleotide sequence ID" value="NZ_CP038635.1"/>
</dbReference>
<feature type="compositionally biased region" description="Low complexity" evidence="4">
    <location>
        <begin position="336"/>
        <end position="352"/>
    </location>
</feature>
<dbReference type="OrthoDB" id="6506763at2"/>
<reference evidence="6 7" key="1">
    <citation type="submission" date="2019-03" db="EMBL/GenBank/DDBJ databases">
        <title>Efficiently degradation of phenoxyalkanoic acid herbicides by Cupriavidus oxalaticus strain X32.</title>
        <authorList>
            <person name="Sheng X."/>
        </authorList>
    </citation>
    <scope>NUCLEOTIDE SEQUENCE [LARGE SCALE GENOMIC DNA]</scope>
    <source>
        <strain evidence="6 7">X32</strain>
    </source>
</reference>
<protein>
    <submittedName>
        <fullName evidence="6">AraC family transcriptional regulator</fullName>
    </submittedName>
</protein>
<dbReference type="GO" id="GO:0003700">
    <property type="term" value="F:DNA-binding transcription factor activity"/>
    <property type="evidence" value="ECO:0007669"/>
    <property type="project" value="InterPro"/>
</dbReference>
<evidence type="ECO:0000256" key="2">
    <source>
        <dbReference type="ARBA" id="ARBA00023125"/>
    </source>
</evidence>
<name>A0A4P7LIU9_9BURK</name>